<evidence type="ECO:0000256" key="1">
    <source>
        <dbReference type="SAM" id="Phobius"/>
    </source>
</evidence>
<feature type="transmembrane region" description="Helical" evidence="1">
    <location>
        <begin position="82"/>
        <end position="101"/>
    </location>
</feature>
<dbReference type="EMBL" id="NCDQ01000028">
    <property type="protein sequence ID" value="OYX05603.1"/>
    <property type="molecule type" value="Genomic_DNA"/>
</dbReference>
<feature type="transmembrane region" description="Helical" evidence="1">
    <location>
        <begin position="56"/>
        <end position="75"/>
    </location>
</feature>
<feature type="transmembrane region" description="Helical" evidence="1">
    <location>
        <begin position="32"/>
        <end position="50"/>
    </location>
</feature>
<organism evidence="2 3">
    <name type="scientific">Caulobacter vibrioides</name>
    <name type="common">Caulobacter crescentus</name>
    <dbReference type="NCBI Taxonomy" id="155892"/>
    <lineage>
        <taxon>Bacteria</taxon>
        <taxon>Pseudomonadati</taxon>
        <taxon>Pseudomonadota</taxon>
        <taxon>Alphaproteobacteria</taxon>
        <taxon>Caulobacterales</taxon>
        <taxon>Caulobacteraceae</taxon>
        <taxon>Caulobacter</taxon>
    </lineage>
</organism>
<name>A0A258DEA4_CAUVI</name>
<reference evidence="2 3" key="1">
    <citation type="submission" date="2017-03" db="EMBL/GenBank/DDBJ databases">
        <title>Lifting the veil on microbial sulfur biogeochemistry in mining wastewaters.</title>
        <authorList>
            <person name="Kantor R.S."/>
            <person name="Colenbrander Nelson T."/>
            <person name="Marshall S."/>
            <person name="Bennett D."/>
            <person name="Apte S."/>
            <person name="Camacho D."/>
            <person name="Thomas B.C."/>
            <person name="Warren L.A."/>
            <person name="Banfield J.F."/>
        </authorList>
    </citation>
    <scope>NUCLEOTIDE SEQUENCE [LARGE SCALE GENOMIC DNA]</scope>
    <source>
        <strain evidence="2">32-67-7</strain>
    </source>
</reference>
<feature type="transmembrane region" description="Helical" evidence="1">
    <location>
        <begin position="107"/>
        <end position="131"/>
    </location>
</feature>
<keyword evidence="1" id="KW-0812">Transmembrane</keyword>
<keyword evidence="1" id="KW-1133">Transmembrane helix</keyword>
<dbReference type="AlphaFoldDB" id="A0A258DEA4"/>
<evidence type="ECO:0000313" key="3">
    <source>
        <dbReference type="Proteomes" id="UP000215616"/>
    </source>
</evidence>
<gene>
    <name evidence="2" type="ORF">B7Z12_03050</name>
</gene>
<sequence length="149" mass="16266">MTFGALYQWANLLALLLSTGVALWWGRWPERTAAAAMIVAWVASAVLHDADQLRGPQALIMAIDIALFLVLLTIALKSDRWWPMWACAFHGLTVVLALAMLADPRVWSRAGFIASGVFSYLTMLSLFLGAIRRRPSAGHAATDAASRLT</sequence>
<feature type="transmembrane region" description="Helical" evidence="1">
    <location>
        <begin position="6"/>
        <end position="25"/>
    </location>
</feature>
<protein>
    <submittedName>
        <fullName evidence="2">Uncharacterized protein</fullName>
    </submittedName>
</protein>
<dbReference type="Proteomes" id="UP000215616">
    <property type="component" value="Unassembled WGS sequence"/>
</dbReference>
<accession>A0A258DEA4</accession>
<comment type="caution">
    <text evidence="2">The sequence shown here is derived from an EMBL/GenBank/DDBJ whole genome shotgun (WGS) entry which is preliminary data.</text>
</comment>
<evidence type="ECO:0000313" key="2">
    <source>
        <dbReference type="EMBL" id="OYX05603.1"/>
    </source>
</evidence>
<keyword evidence="1" id="KW-0472">Membrane</keyword>
<proteinExistence type="predicted"/>